<evidence type="ECO:0000313" key="2">
    <source>
        <dbReference type="Proteomes" id="UP000093925"/>
    </source>
</evidence>
<gene>
    <name evidence="1" type="ORF">A5640_02095</name>
</gene>
<name>A0A1A3L405_MYCAS</name>
<dbReference type="Proteomes" id="UP000093925">
    <property type="component" value="Unassembled WGS sequence"/>
</dbReference>
<protein>
    <submittedName>
        <fullName evidence="1">Uncharacterized protein</fullName>
    </submittedName>
</protein>
<organism evidence="1 2">
    <name type="scientific">Mycobacterium asiaticum</name>
    <dbReference type="NCBI Taxonomy" id="1790"/>
    <lineage>
        <taxon>Bacteria</taxon>
        <taxon>Bacillati</taxon>
        <taxon>Actinomycetota</taxon>
        <taxon>Actinomycetes</taxon>
        <taxon>Mycobacteriales</taxon>
        <taxon>Mycobacteriaceae</taxon>
        <taxon>Mycobacterium</taxon>
    </lineage>
</organism>
<accession>A0A1A3L405</accession>
<proteinExistence type="predicted"/>
<dbReference type="EMBL" id="LZLM01000002">
    <property type="protein sequence ID" value="OBJ90906.1"/>
    <property type="molecule type" value="Genomic_DNA"/>
</dbReference>
<reference evidence="1 2" key="1">
    <citation type="submission" date="2016-06" db="EMBL/GenBank/DDBJ databases">
        <authorList>
            <person name="Kjaerup R.B."/>
            <person name="Dalgaard T.S."/>
            <person name="Juul-Madsen H.R."/>
        </authorList>
    </citation>
    <scope>NUCLEOTIDE SEQUENCE [LARGE SCALE GENOMIC DNA]</scope>
    <source>
        <strain evidence="1 2">1276495.2</strain>
    </source>
</reference>
<sequence length="66" mass="6995">MPRSHVGQHPINVVDEGADNIAVGLNDGSIGVQKMLTDVVQVVAQRRIGGGRDMAKPFEFAPSSSH</sequence>
<dbReference type="AlphaFoldDB" id="A0A1A3L405"/>
<comment type="caution">
    <text evidence="1">The sequence shown here is derived from an EMBL/GenBank/DDBJ whole genome shotgun (WGS) entry which is preliminary data.</text>
</comment>
<evidence type="ECO:0000313" key="1">
    <source>
        <dbReference type="EMBL" id="OBJ90906.1"/>
    </source>
</evidence>